<dbReference type="RefSeq" id="WP_062541407.1">
    <property type="nucleotide sequence ID" value="NZ_BBUN01000409.1"/>
</dbReference>
<gene>
    <name evidence="5" type="ORF">AWB95_15845</name>
    <name evidence="6" type="ORF">CQY23_11085</name>
</gene>
<comment type="caution">
    <text evidence="5">The sequence shown here is derived from an EMBL/GenBank/DDBJ whole genome shotgun (WGS) entry which is preliminary data.</text>
</comment>
<keyword evidence="1 3" id="KW-0732">Signal</keyword>
<dbReference type="Proteomes" id="UP000193907">
    <property type="component" value="Unassembled WGS sequence"/>
</dbReference>
<reference evidence="5 7" key="1">
    <citation type="submission" date="2016-01" db="EMBL/GenBank/DDBJ databases">
        <title>The new phylogeny of the genus Mycobacterium.</title>
        <authorList>
            <person name="Tarcisio F."/>
            <person name="Conor M."/>
            <person name="Antonella G."/>
            <person name="Elisabetta G."/>
            <person name="Giulia F.S."/>
            <person name="Sara T."/>
            <person name="Anna F."/>
            <person name="Clotilde B."/>
            <person name="Roberto B."/>
            <person name="Veronica D.S."/>
            <person name="Fabio R."/>
            <person name="Monica P."/>
            <person name="Olivier J."/>
            <person name="Enrico T."/>
            <person name="Nicola S."/>
        </authorList>
    </citation>
    <scope>NUCLEOTIDE SEQUENCE [LARGE SCALE GENOMIC DNA]</scope>
    <source>
        <strain evidence="5 7">DSM 44243</strain>
    </source>
</reference>
<dbReference type="STRING" id="28045.AWB95_15845"/>
<keyword evidence="7" id="KW-1185">Reference proteome</keyword>
<organism evidence="5 7">
    <name type="scientific">Mycobacterium celatum</name>
    <dbReference type="NCBI Taxonomy" id="28045"/>
    <lineage>
        <taxon>Bacteria</taxon>
        <taxon>Bacillati</taxon>
        <taxon>Actinomycetota</taxon>
        <taxon>Actinomycetes</taxon>
        <taxon>Mycobacteriales</taxon>
        <taxon>Mycobacteriaceae</taxon>
        <taxon>Mycobacterium</taxon>
    </lineage>
</organism>
<dbReference type="AlphaFoldDB" id="A0A1X1RNU6"/>
<dbReference type="PANTHER" id="PTHR10900:SF77">
    <property type="entry name" value="FI19380P1"/>
    <property type="match status" value="1"/>
</dbReference>
<dbReference type="Pfam" id="PF02469">
    <property type="entry name" value="Fasciclin"/>
    <property type="match status" value="1"/>
</dbReference>
<reference evidence="6 8" key="2">
    <citation type="journal article" date="2017" name="Infect. Genet. Evol.">
        <title>The new phylogeny of the genus Mycobacterium: The old and the news.</title>
        <authorList>
            <person name="Tortoli E."/>
            <person name="Fedrizzi T."/>
            <person name="Meehan C.J."/>
            <person name="Trovato A."/>
            <person name="Grottola A."/>
            <person name="Giacobazzi E."/>
            <person name="Serpini G.F."/>
            <person name="Tagliazucchi S."/>
            <person name="Fabio A."/>
            <person name="Bettua C."/>
            <person name="Bertorelli R."/>
            <person name="Frascaro F."/>
            <person name="De Sanctis V."/>
            <person name="Pecorari M."/>
            <person name="Jousson O."/>
            <person name="Segata N."/>
            <person name="Cirillo D.M."/>
        </authorList>
    </citation>
    <scope>NUCLEOTIDE SEQUENCE [LARGE SCALE GENOMIC DNA]</scope>
    <source>
        <strain evidence="6 8">NCTC 12882</strain>
    </source>
</reference>
<sequence>MAKMNRPLAAVGVVVLAVMGATACTTEVHEPVQSAPSTVTTTVVVTPPASSTSTGTAAPAGNPVGPGCAEYEQQVPTGPGSVSGMTKDPVSVAASNNPRLTTLTQALSGRMNPDVNLVDTVNKGQFTLFAPTDQAFAKLDPATMDRFKTDAAFLNSVLTYHLVNGQLTPAQIDGVHQTLDANTTLTVTGTADSLKVNEAAVTCGGISTANAQLYMIDTVLMPPPGP</sequence>
<name>A0A1X1RNU6_MYCCE</name>
<dbReference type="OrthoDB" id="9800666at2"/>
<evidence type="ECO:0000259" key="4">
    <source>
        <dbReference type="PROSITE" id="PS50213"/>
    </source>
</evidence>
<dbReference type="PROSITE" id="PS50213">
    <property type="entry name" value="FAS1"/>
    <property type="match status" value="1"/>
</dbReference>
<evidence type="ECO:0000256" key="3">
    <source>
        <dbReference type="SAM" id="SignalP"/>
    </source>
</evidence>
<feature type="region of interest" description="Disordered" evidence="2">
    <location>
        <begin position="45"/>
        <end position="66"/>
    </location>
</feature>
<dbReference type="Gene3D" id="2.30.180.10">
    <property type="entry name" value="FAS1 domain"/>
    <property type="match status" value="1"/>
</dbReference>
<evidence type="ECO:0000313" key="7">
    <source>
        <dbReference type="Proteomes" id="UP000193907"/>
    </source>
</evidence>
<evidence type="ECO:0000256" key="2">
    <source>
        <dbReference type="SAM" id="MobiDB-lite"/>
    </source>
</evidence>
<dbReference type="EMBL" id="LQOM01000035">
    <property type="protein sequence ID" value="ORV10419.1"/>
    <property type="molecule type" value="Genomic_DNA"/>
</dbReference>
<dbReference type="SMART" id="SM00554">
    <property type="entry name" value="FAS1"/>
    <property type="match status" value="1"/>
</dbReference>
<evidence type="ECO:0000313" key="8">
    <source>
        <dbReference type="Proteomes" id="UP000230971"/>
    </source>
</evidence>
<dbReference type="InterPro" id="IPR036378">
    <property type="entry name" value="FAS1_dom_sf"/>
</dbReference>
<dbReference type="GO" id="GO:0031012">
    <property type="term" value="C:extracellular matrix"/>
    <property type="evidence" value="ECO:0007669"/>
    <property type="project" value="TreeGrafter"/>
</dbReference>
<evidence type="ECO:0000256" key="1">
    <source>
        <dbReference type="ARBA" id="ARBA00022729"/>
    </source>
</evidence>
<dbReference type="PROSITE" id="PS51257">
    <property type="entry name" value="PROKAR_LIPOPROTEIN"/>
    <property type="match status" value="1"/>
</dbReference>
<dbReference type="InterPro" id="IPR000782">
    <property type="entry name" value="FAS1_domain"/>
</dbReference>
<dbReference type="GO" id="GO:0005615">
    <property type="term" value="C:extracellular space"/>
    <property type="evidence" value="ECO:0007669"/>
    <property type="project" value="TreeGrafter"/>
</dbReference>
<feature type="chain" id="PRO_5044567979" evidence="3">
    <location>
        <begin position="24"/>
        <end position="226"/>
    </location>
</feature>
<dbReference type="EMBL" id="PDKV01000011">
    <property type="protein sequence ID" value="PIB78962.1"/>
    <property type="molecule type" value="Genomic_DNA"/>
</dbReference>
<protein>
    <submittedName>
        <fullName evidence="5">Fasciclin</fullName>
    </submittedName>
</protein>
<evidence type="ECO:0000313" key="5">
    <source>
        <dbReference type="EMBL" id="ORV10419.1"/>
    </source>
</evidence>
<dbReference type="Proteomes" id="UP000230971">
    <property type="component" value="Unassembled WGS sequence"/>
</dbReference>
<dbReference type="FunFam" id="2.30.180.10:FF:000019">
    <property type="entry name" value="Cell surface lipoprotein"/>
    <property type="match status" value="1"/>
</dbReference>
<feature type="signal peptide" evidence="3">
    <location>
        <begin position="1"/>
        <end position="23"/>
    </location>
</feature>
<evidence type="ECO:0000313" key="6">
    <source>
        <dbReference type="EMBL" id="PIB78962.1"/>
    </source>
</evidence>
<accession>A0A1X1RNU6</accession>
<feature type="compositionally biased region" description="Low complexity" evidence="2">
    <location>
        <begin position="45"/>
        <end position="60"/>
    </location>
</feature>
<dbReference type="InterPro" id="IPR050904">
    <property type="entry name" value="Adhesion/Biosynth-related"/>
</dbReference>
<dbReference type="GO" id="GO:0030198">
    <property type="term" value="P:extracellular matrix organization"/>
    <property type="evidence" value="ECO:0007669"/>
    <property type="project" value="TreeGrafter"/>
</dbReference>
<dbReference type="SUPFAM" id="SSF82153">
    <property type="entry name" value="FAS1 domain"/>
    <property type="match status" value="1"/>
</dbReference>
<dbReference type="PANTHER" id="PTHR10900">
    <property type="entry name" value="PERIOSTIN-RELATED"/>
    <property type="match status" value="1"/>
</dbReference>
<dbReference type="GO" id="GO:0050839">
    <property type="term" value="F:cell adhesion molecule binding"/>
    <property type="evidence" value="ECO:0007669"/>
    <property type="project" value="TreeGrafter"/>
</dbReference>
<dbReference type="GO" id="GO:0007155">
    <property type="term" value="P:cell adhesion"/>
    <property type="evidence" value="ECO:0007669"/>
    <property type="project" value="TreeGrafter"/>
</dbReference>
<feature type="domain" description="FAS1" evidence="4">
    <location>
        <begin position="87"/>
        <end position="220"/>
    </location>
</feature>
<proteinExistence type="predicted"/>